<comment type="caution">
    <text evidence="2">The sequence shown here is derived from an EMBL/GenBank/DDBJ whole genome shotgun (WGS) entry which is preliminary data.</text>
</comment>
<gene>
    <name evidence="2" type="ORF">D2E24_1045</name>
</gene>
<proteinExistence type="predicted"/>
<dbReference type="Proteomes" id="UP000287470">
    <property type="component" value="Unassembled WGS sequence"/>
</dbReference>
<keyword evidence="1" id="KW-1133">Transmembrane helix</keyword>
<keyword evidence="1" id="KW-0472">Membrane</keyword>
<evidence type="ECO:0000313" key="2">
    <source>
        <dbReference type="EMBL" id="RSX56755.1"/>
    </source>
</evidence>
<dbReference type="AlphaFoldDB" id="A0A430FUK1"/>
<evidence type="ECO:0000256" key="1">
    <source>
        <dbReference type="SAM" id="Phobius"/>
    </source>
</evidence>
<dbReference type="EMBL" id="QXGK01000008">
    <property type="protein sequence ID" value="RSX56755.1"/>
    <property type="molecule type" value="Genomic_DNA"/>
</dbReference>
<evidence type="ECO:0008006" key="4">
    <source>
        <dbReference type="Google" id="ProtNLM"/>
    </source>
</evidence>
<name>A0A430FUK1_9BIFI</name>
<protein>
    <recommendedName>
        <fullName evidence="4">Tight junction protein ZO-3</fullName>
    </recommendedName>
</protein>
<reference evidence="2 3" key="1">
    <citation type="submission" date="2018-09" db="EMBL/GenBank/DDBJ databases">
        <title>Characterization of the phylogenetic diversity of five novel species belonging to the genus Bifidobacterium.</title>
        <authorList>
            <person name="Lugli G.A."/>
            <person name="Duranti S."/>
            <person name="Milani C."/>
        </authorList>
    </citation>
    <scope>NUCLEOTIDE SEQUENCE [LARGE SCALE GENOMIC DNA]</scope>
    <source>
        <strain evidence="2 3">2033B</strain>
    </source>
</reference>
<evidence type="ECO:0000313" key="3">
    <source>
        <dbReference type="Proteomes" id="UP000287470"/>
    </source>
</evidence>
<sequence>MRDWTIESTIGLVTAIGAVVAAALLGALMGVLFPVSPATPSQTTSVETISTNGVSVPCLTVRDRSGRIDAIDCRWDNATHTGPTTGKEH</sequence>
<dbReference type="RefSeq" id="WP_125968292.1">
    <property type="nucleotide sequence ID" value="NZ_QXGK01000008.1"/>
</dbReference>
<organism evidence="2 3">
    <name type="scientific">Bifidobacterium samirii</name>
    <dbReference type="NCBI Taxonomy" id="2306974"/>
    <lineage>
        <taxon>Bacteria</taxon>
        <taxon>Bacillati</taxon>
        <taxon>Actinomycetota</taxon>
        <taxon>Actinomycetes</taxon>
        <taxon>Bifidobacteriales</taxon>
        <taxon>Bifidobacteriaceae</taxon>
        <taxon>Bifidobacterium</taxon>
    </lineage>
</organism>
<keyword evidence="3" id="KW-1185">Reference proteome</keyword>
<keyword evidence="1" id="KW-0812">Transmembrane</keyword>
<accession>A0A430FUK1</accession>
<feature type="transmembrane region" description="Helical" evidence="1">
    <location>
        <begin position="12"/>
        <end position="35"/>
    </location>
</feature>